<evidence type="ECO:0000256" key="1">
    <source>
        <dbReference type="ARBA" id="ARBA00004651"/>
    </source>
</evidence>
<sequence>MLSSLRPYIPVFKFVAVFGGLYIGLSIIYYFYLSFDYGSYHYPDPITSQISFQTQELLSLIGYNAQTMNSAGHPSVAVYSNEQLLFRIIEGCNAVSVMILFCAFILAFAKAWKKTILFLLIGVGIIYVINLTRLVLLGVIYADYPAYTHVSHEIIFPAIIYGTTVLLWLYWLKKPKSKHVPTI</sequence>
<evidence type="ECO:0000256" key="6">
    <source>
        <dbReference type="ARBA" id="ARBA00022989"/>
    </source>
</evidence>
<dbReference type="GO" id="GO:0005886">
    <property type="term" value="C:plasma membrane"/>
    <property type="evidence" value="ECO:0007669"/>
    <property type="project" value="UniProtKB-SubCell"/>
</dbReference>
<dbReference type="Pfam" id="PF09721">
    <property type="entry name" value="Exosortase_EpsH"/>
    <property type="match status" value="1"/>
</dbReference>
<keyword evidence="2" id="KW-1003">Cell membrane</keyword>
<reference evidence="8" key="1">
    <citation type="journal article" date="2014" name="Genome Announc.">
        <title>Draft Genome Sequences of Marine Flavobacterium Nonlabens Strains NR17, NR24, NR27, NR32, NR33, and Ara13.</title>
        <authorList>
            <person name="Nakanishi M."/>
            <person name="Meirelles P."/>
            <person name="Suzuki R."/>
            <person name="Takatani N."/>
            <person name="Mino S."/>
            <person name="Suda W."/>
            <person name="Oshima K."/>
            <person name="Hattori M."/>
            <person name="Ohkuma M."/>
            <person name="Hosokawa M."/>
            <person name="Miyashita K."/>
            <person name="Thompson F.L."/>
            <person name="Niwa A."/>
            <person name="Sawabe T."/>
            <person name="Sawabe T."/>
        </authorList>
    </citation>
    <scope>NUCLEOTIDE SEQUENCE [LARGE SCALE GENOMIC DNA]</scope>
    <source>
        <strain evidence="8">JCM 19294</strain>
    </source>
</reference>
<evidence type="ECO:0000313" key="8">
    <source>
        <dbReference type="EMBL" id="GAK98077.1"/>
    </source>
</evidence>
<dbReference type="InterPro" id="IPR026323">
    <property type="entry name" value="Exosortase-related_prot_XrtF"/>
</dbReference>
<organism evidence="8 9">
    <name type="scientific">Nonlabens tegetincola</name>
    <dbReference type="NCBI Taxonomy" id="323273"/>
    <lineage>
        <taxon>Bacteria</taxon>
        <taxon>Pseudomonadati</taxon>
        <taxon>Bacteroidota</taxon>
        <taxon>Flavobacteriia</taxon>
        <taxon>Flavobacteriales</taxon>
        <taxon>Flavobacteriaceae</taxon>
        <taxon>Nonlabens</taxon>
    </lineage>
</organism>
<evidence type="ECO:0000256" key="2">
    <source>
        <dbReference type="ARBA" id="ARBA00022475"/>
    </source>
</evidence>
<name>A0A090Q7A6_9FLAO</name>
<evidence type="ECO:0000256" key="3">
    <source>
        <dbReference type="ARBA" id="ARBA00022670"/>
    </source>
</evidence>
<dbReference type="eggNOG" id="COG4083">
    <property type="taxonomic scope" value="Bacteria"/>
</dbReference>
<comment type="subcellular location">
    <subcellularLocation>
        <location evidence="1">Cell membrane</location>
        <topology evidence="1">Multi-pass membrane protein</topology>
    </subcellularLocation>
</comment>
<gene>
    <name evidence="8" type="ORF">JCM19294_1699</name>
</gene>
<dbReference type="InterPro" id="IPR026392">
    <property type="entry name" value="Exo/Archaeosortase_dom"/>
</dbReference>
<keyword evidence="5" id="KW-0378">Hydrolase</keyword>
<dbReference type="GO" id="GO:0006508">
    <property type="term" value="P:proteolysis"/>
    <property type="evidence" value="ECO:0007669"/>
    <property type="project" value="UniProtKB-KW"/>
</dbReference>
<comment type="caution">
    <text evidence="8">The sequence shown here is derived from an EMBL/GenBank/DDBJ whole genome shotgun (WGS) entry which is preliminary data.</text>
</comment>
<dbReference type="EMBL" id="BBML01000008">
    <property type="protein sequence ID" value="GAK98077.1"/>
    <property type="molecule type" value="Genomic_DNA"/>
</dbReference>
<keyword evidence="6" id="KW-1133">Transmembrane helix</keyword>
<keyword evidence="4" id="KW-0812">Transmembrane</keyword>
<dbReference type="NCBIfam" id="TIGR04128">
    <property type="entry name" value="exoso_Fjoh_1448"/>
    <property type="match status" value="1"/>
</dbReference>
<dbReference type="AlphaFoldDB" id="A0A090Q7A6"/>
<evidence type="ECO:0000256" key="7">
    <source>
        <dbReference type="ARBA" id="ARBA00023136"/>
    </source>
</evidence>
<dbReference type="Proteomes" id="UP000029221">
    <property type="component" value="Unassembled WGS sequence"/>
</dbReference>
<evidence type="ECO:0000313" key="9">
    <source>
        <dbReference type="Proteomes" id="UP000029221"/>
    </source>
</evidence>
<keyword evidence="9" id="KW-1185">Reference proteome</keyword>
<evidence type="ECO:0000256" key="5">
    <source>
        <dbReference type="ARBA" id="ARBA00022801"/>
    </source>
</evidence>
<keyword evidence="7" id="KW-0472">Membrane</keyword>
<dbReference type="GO" id="GO:0008233">
    <property type="term" value="F:peptidase activity"/>
    <property type="evidence" value="ECO:0007669"/>
    <property type="project" value="UniProtKB-KW"/>
</dbReference>
<dbReference type="InterPro" id="IPR019127">
    <property type="entry name" value="Exosortase"/>
</dbReference>
<dbReference type="STRING" id="319236.BST91_00775"/>
<evidence type="ECO:0000256" key="4">
    <source>
        <dbReference type="ARBA" id="ARBA00022692"/>
    </source>
</evidence>
<dbReference type="RefSeq" id="WP_042280042.1">
    <property type="nucleotide sequence ID" value="NZ_BBML01000008.1"/>
</dbReference>
<keyword evidence="3" id="KW-0645">Protease</keyword>
<protein>
    <submittedName>
        <fullName evidence="8">Uncharacterized protein</fullName>
    </submittedName>
</protein>
<proteinExistence type="predicted"/>
<dbReference type="NCBIfam" id="TIGR04178">
    <property type="entry name" value="exo_archaeo"/>
    <property type="match status" value="1"/>
</dbReference>
<accession>A0A090Q7A6</accession>